<comment type="caution">
    <text evidence="1">The sequence shown here is derived from an EMBL/GenBank/DDBJ whole genome shotgun (WGS) entry which is preliminary data.</text>
</comment>
<protein>
    <submittedName>
        <fullName evidence="1">Uncharacterized protein</fullName>
    </submittedName>
</protein>
<reference evidence="1" key="1">
    <citation type="submission" date="2022-07" db="EMBL/GenBank/DDBJ databases">
        <title>Phylogenomic reconstructions and comparative analyses of Kickxellomycotina fungi.</title>
        <authorList>
            <person name="Reynolds N.K."/>
            <person name="Stajich J.E."/>
            <person name="Barry K."/>
            <person name="Grigoriev I.V."/>
            <person name="Crous P."/>
            <person name="Smith M.E."/>
        </authorList>
    </citation>
    <scope>NUCLEOTIDE SEQUENCE</scope>
    <source>
        <strain evidence="1">Benny 63K</strain>
    </source>
</reference>
<name>A0ACC1I915_9FUNG</name>
<evidence type="ECO:0000313" key="1">
    <source>
        <dbReference type="EMBL" id="KAJ1889114.1"/>
    </source>
</evidence>
<accession>A0ACC1I915</accession>
<feature type="non-terminal residue" evidence="1">
    <location>
        <position position="717"/>
    </location>
</feature>
<keyword evidence="2" id="KW-1185">Reference proteome</keyword>
<evidence type="ECO:0000313" key="2">
    <source>
        <dbReference type="Proteomes" id="UP001150581"/>
    </source>
</evidence>
<gene>
    <name evidence="1" type="ORF">LPJ66_008207</name>
</gene>
<proteinExistence type="predicted"/>
<sequence length="717" mass="80360">MPLLILSQQLRDELAERNRKQYINIQPANNLKRIVRLSGWLQGKIERKSRQRIRDEANGTKIKDGKKVPSAVHIYPPLGALTCVREPAITFRVYFVHTASNDPSETTASSVQNAEIWTNIHGNEWVGIALERSPETSAAAQLEITFLNPAQAAGPGSTVQQFGLEVPVTSAVARRFEFTVRWRATGHNDWQWAGALGQNARVSVIRNCISDPNTMPLNHWRQQLKSILKPATTNIVQSPPTAIADSWQVSTTSASCLFKLGSAASTTDNVAWFGRLAGIERHLAFVRKALFWQIPLSGGRQIDVGDMDIVLLLFELETGAYAALMPFTCYCNINCTSVFRATSSGNLIVRVSPAVSPAVIWVAASINMRPYDGVGELFARVRQSVALPAPKLLALNFAEPSLLHTHTYLTTTMGYCTWNTFYQQVSHEKIVFELNNIRQVGIDAGQPLPAWVVIDDGWQSVDTYDGLGKLIDIFADSDKFPGQLAQTVDELRHMNILRVGVWHALWGYWGGIDPHGPLSKRYKLERHRRQWSPVVKQESDIWLIAASCIWEFYDEFYGWLRSQGVSFVKVDYQAAFECLKEYGNSSDTGMHITKMYSVYQDAMQSAACKHFGPGNIINCMSQSPQFAVRALKQQYQQDKNGDSEIGQVLFRNSDDYFPDEPGSHGWHIHCNMLNAVWSRFLGQQCVADWDMFRPGQHESHIHAVSRVLSGGPVYITG</sequence>
<organism evidence="1 2">
    <name type="scientific">Kickxella alabastrina</name>
    <dbReference type="NCBI Taxonomy" id="61397"/>
    <lineage>
        <taxon>Eukaryota</taxon>
        <taxon>Fungi</taxon>
        <taxon>Fungi incertae sedis</taxon>
        <taxon>Zoopagomycota</taxon>
        <taxon>Kickxellomycotina</taxon>
        <taxon>Kickxellomycetes</taxon>
        <taxon>Kickxellales</taxon>
        <taxon>Kickxellaceae</taxon>
        <taxon>Kickxella</taxon>
    </lineage>
</organism>
<dbReference type="EMBL" id="JANBPG010001607">
    <property type="protein sequence ID" value="KAJ1889114.1"/>
    <property type="molecule type" value="Genomic_DNA"/>
</dbReference>
<dbReference type="Proteomes" id="UP001150581">
    <property type="component" value="Unassembled WGS sequence"/>
</dbReference>